<gene>
    <name evidence="2" type="ORF">JF625_27615</name>
</gene>
<evidence type="ECO:0000256" key="1">
    <source>
        <dbReference type="SAM" id="MobiDB-lite"/>
    </source>
</evidence>
<reference evidence="2" key="1">
    <citation type="submission" date="2020-06" db="EMBL/GenBank/DDBJ databases">
        <title>Stable isotope informed genome-resolved metagenomics uncovers potential trophic interactions in rhizosphere soil.</title>
        <authorList>
            <person name="Starr E.P."/>
            <person name="Shi S."/>
            <person name="Blazewicz S.J."/>
            <person name="Koch B.J."/>
            <person name="Probst A.J."/>
            <person name="Hungate B.A."/>
            <person name="Pett-Ridge J."/>
            <person name="Firestone M.K."/>
            <person name="Banfield J.F."/>
        </authorList>
    </citation>
    <scope>NUCLEOTIDE SEQUENCE</scope>
    <source>
        <strain evidence="2">YM_69_17</strain>
    </source>
</reference>
<evidence type="ECO:0008006" key="4">
    <source>
        <dbReference type="Google" id="ProtNLM"/>
    </source>
</evidence>
<accession>A0A952KGM3</accession>
<comment type="caution">
    <text evidence="2">The sequence shown here is derived from an EMBL/GenBank/DDBJ whole genome shotgun (WGS) entry which is preliminary data.</text>
</comment>
<proteinExistence type="predicted"/>
<name>A0A952KGM3_9PROT</name>
<evidence type="ECO:0000313" key="3">
    <source>
        <dbReference type="Proteomes" id="UP000700706"/>
    </source>
</evidence>
<feature type="region of interest" description="Disordered" evidence="1">
    <location>
        <begin position="155"/>
        <end position="175"/>
    </location>
</feature>
<sequence>MPPDGPDSILNRITIRPAAGSKPGIEARLPYDRGMMQRLMAAFPQARWREAAGVWFIPGTTAERRLTRFLAQQLPPGGDHADAKGRDAHEFDPIESPYLEVADDLLVRTPYSRTVVAQMHAIPWSWWDAETKTWHVPFRSYDELWQRWPEIEAAARRNEPEERRKRREAEWTPERQRRAALVAAERRRHRYPVLAGDLPPPDQPVMTERFGMLVFTEIDGEIADVPDPAGVYAHADPAAGDYVWAGWRRPALEELIGVWASRTEAGPAERTRGWWRPTREELRHARREARVRDRIRERRRLDAEAAS</sequence>
<dbReference type="AlphaFoldDB" id="A0A952KGM3"/>
<dbReference type="Proteomes" id="UP000700706">
    <property type="component" value="Unassembled WGS sequence"/>
</dbReference>
<dbReference type="EMBL" id="JAEKLZ010000465">
    <property type="protein sequence ID" value="MBW8728902.1"/>
    <property type="molecule type" value="Genomic_DNA"/>
</dbReference>
<organism evidence="2 3">
    <name type="scientific">Inquilinus limosus</name>
    <dbReference type="NCBI Taxonomy" id="171674"/>
    <lineage>
        <taxon>Bacteria</taxon>
        <taxon>Pseudomonadati</taxon>
        <taxon>Pseudomonadota</taxon>
        <taxon>Alphaproteobacteria</taxon>
        <taxon>Rhodospirillales</taxon>
        <taxon>Rhodospirillaceae</taxon>
        <taxon>Inquilinus</taxon>
    </lineage>
</organism>
<evidence type="ECO:0000313" key="2">
    <source>
        <dbReference type="EMBL" id="MBW8728902.1"/>
    </source>
</evidence>
<protein>
    <recommendedName>
        <fullName evidence="4">HARP domain-containing protein</fullName>
    </recommendedName>
</protein>